<accession>A0A1W2WMW1</accession>
<evidence type="ECO:0000256" key="1">
    <source>
        <dbReference type="ARBA" id="ARBA00023157"/>
    </source>
</evidence>
<protein>
    <submittedName>
        <fullName evidence="4">Uncharacterized LOC100184956</fullName>
    </submittedName>
</protein>
<dbReference type="PROSITE" id="PS50234">
    <property type="entry name" value="VWFA"/>
    <property type="match status" value="1"/>
</dbReference>
<dbReference type="OMA" id="KCRRICK"/>
<evidence type="ECO:0000259" key="3">
    <source>
        <dbReference type="PROSITE" id="PS50234"/>
    </source>
</evidence>
<dbReference type="CDD" id="cd00033">
    <property type="entry name" value="CCP"/>
    <property type="match status" value="1"/>
</dbReference>
<dbReference type="RefSeq" id="XP_002130506.1">
    <property type="nucleotide sequence ID" value="XM_002130470.4"/>
</dbReference>
<dbReference type="KEGG" id="cin:100184956"/>
<dbReference type="PANTHER" id="PTHR24020">
    <property type="entry name" value="COLLAGEN ALPHA"/>
    <property type="match status" value="1"/>
</dbReference>
<dbReference type="EMBL" id="EAAA01001970">
    <property type="status" value="NOT_ANNOTATED_CDS"/>
    <property type="molecule type" value="Genomic_DNA"/>
</dbReference>
<reference evidence="4" key="3">
    <citation type="submission" date="2025-08" db="UniProtKB">
        <authorList>
            <consortium name="Ensembl"/>
        </authorList>
    </citation>
    <scope>IDENTIFICATION</scope>
</reference>
<keyword evidence="2" id="KW-0732">Signal</keyword>
<dbReference type="InterPro" id="IPR045860">
    <property type="entry name" value="Snake_toxin-like_sf"/>
</dbReference>
<name>F6W197_CIOIN</name>
<dbReference type="SUPFAM" id="SSF57302">
    <property type="entry name" value="Snake toxin-like"/>
    <property type="match status" value="1"/>
</dbReference>
<dbReference type="InterPro" id="IPR036465">
    <property type="entry name" value="vWFA_dom_sf"/>
</dbReference>
<dbReference type="GeneTree" id="ENSGT00940000164806"/>
<feature type="chain" id="PRO_5014090261" evidence="2">
    <location>
        <begin position="22"/>
        <end position="384"/>
    </location>
</feature>
<accession>F6W197</accession>
<dbReference type="Gene3D" id="2.10.70.10">
    <property type="entry name" value="Complement Module, domain 1"/>
    <property type="match status" value="1"/>
</dbReference>
<gene>
    <name evidence="4" type="primary">LOC100184956</name>
</gene>
<dbReference type="Proteomes" id="UP000008144">
    <property type="component" value="Chromosome 4"/>
</dbReference>
<feature type="domain" description="VWFA" evidence="3">
    <location>
        <begin position="198"/>
        <end position="349"/>
    </location>
</feature>
<dbReference type="HOGENOM" id="CLU_008905_3_0_1"/>
<feature type="signal peptide" evidence="2">
    <location>
        <begin position="1"/>
        <end position="21"/>
    </location>
</feature>
<dbReference type="CDD" id="cd01450">
    <property type="entry name" value="vWFA_subfamily_ECM"/>
    <property type="match status" value="1"/>
</dbReference>
<evidence type="ECO:0000313" key="5">
    <source>
        <dbReference type="Proteomes" id="UP000008144"/>
    </source>
</evidence>
<evidence type="ECO:0000313" key="4">
    <source>
        <dbReference type="Ensembl" id="ENSCINP00000006798.3"/>
    </source>
</evidence>
<reference evidence="4" key="2">
    <citation type="journal article" date="2008" name="Genome Biol.">
        <title>Improved genome assembly and evidence-based global gene model set for the chordate Ciona intestinalis: new insight into intron and operon populations.</title>
        <authorList>
            <person name="Satou Y."/>
            <person name="Mineta K."/>
            <person name="Ogasawara M."/>
            <person name="Sasakura Y."/>
            <person name="Shoguchi E."/>
            <person name="Ueno K."/>
            <person name="Yamada L."/>
            <person name="Matsumoto J."/>
            <person name="Wasserscheid J."/>
            <person name="Dewar K."/>
            <person name="Wiley G.B."/>
            <person name="Macmil S.L."/>
            <person name="Roe B.A."/>
            <person name="Zeller R.W."/>
            <person name="Hastings K.E."/>
            <person name="Lemaire P."/>
            <person name="Lindquist E."/>
            <person name="Endo T."/>
            <person name="Hotta K."/>
            <person name="Inaba K."/>
        </authorList>
    </citation>
    <scope>NUCLEOTIDE SEQUENCE [LARGE SCALE GENOMIC DNA]</scope>
    <source>
        <strain evidence="4">wild type</strain>
    </source>
</reference>
<dbReference type="GeneID" id="100184956"/>
<reference evidence="5" key="1">
    <citation type="journal article" date="2002" name="Science">
        <title>The draft genome of Ciona intestinalis: insights into chordate and vertebrate origins.</title>
        <authorList>
            <person name="Dehal P."/>
            <person name="Satou Y."/>
            <person name="Campbell R.K."/>
            <person name="Chapman J."/>
            <person name="Degnan B."/>
            <person name="De Tomaso A."/>
            <person name="Davidson B."/>
            <person name="Di Gregorio A."/>
            <person name="Gelpke M."/>
            <person name="Goodstein D.M."/>
            <person name="Harafuji N."/>
            <person name="Hastings K.E."/>
            <person name="Ho I."/>
            <person name="Hotta K."/>
            <person name="Huang W."/>
            <person name="Kawashima T."/>
            <person name="Lemaire P."/>
            <person name="Martinez D."/>
            <person name="Meinertzhagen I.A."/>
            <person name="Necula S."/>
            <person name="Nonaka M."/>
            <person name="Putnam N."/>
            <person name="Rash S."/>
            <person name="Saiga H."/>
            <person name="Satake M."/>
            <person name="Terry A."/>
            <person name="Yamada L."/>
            <person name="Wang H.G."/>
            <person name="Awazu S."/>
            <person name="Azumi K."/>
            <person name="Boore J."/>
            <person name="Branno M."/>
            <person name="Chin-Bow S."/>
            <person name="DeSantis R."/>
            <person name="Doyle S."/>
            <person name="Francino P."/>
            <person name="Keys D.N."/>
            <person name="Haga S."/>
            <person name="Hayashi H."/>
            <person name="Hino K."/>
            <person name="Imai K.S."/>
            <person name="Inaba K."/>
            <person name="Kano S."/>
            <person name="Kobayashi K."/>
            <person name="Kobayashi M."/>
            <person name="Lee B.I."/>
            <person name="Makabe K.W."/>
            <person name="Manohar C."/>
            <person name="Matassi G."/>
            <person name="Medina M."/>
            <person name="Mochizuki Y."/>
            <person name="Mount S."/>
            <person name="Morishita T."/>
            <person name="Miura S."/>
            <person name="Nakayama A."/>
            <person name="Nishizaka S."/>
            <person name="Nomoto H."/>
            <person name="Ohta F."/>
            <person name="Oishi K."/>
            <person name="Rigoutsos I."/>
            <person name="Sano M."/>
            <person name="Sasaki A."/>
            <person name="Sasakura Y."/>
            <person name="Shoguchi E."/>
            <person name="Shin-i T."/>
            <person name="Spagnuolo A."/>
            <person name="Stainier D."/>
            <person name="Suzuki M.M."/>
            <person name="Tassy O."/>
            <person name="Takatori N."/>
            <person name="Tokuoka M."/>
            <person name="Yagi K."/>
            <person name="Yoshizaki F."/>
            <person name="Wada S."/>
            <person name="Zhang C."/>
            <person name="Hyatt P.D."/>
            <person name="Larimer F."/>
            <person name="Detter C."/>
            <person name="Doggett N."/>
            <person name="Glavina T."/>
            <person name="Hawkins T."/>
            <person name="Richardson P."/>
            <person name="Lucas S."/>
            <person name="Kohara Y."/>
            <person name="Levine M."/>
            <person name="Satoh N."/>
            <person name="Rokhsar D.S."/>
        </authorList>
    </citation>
    <scope>NUCLEOTIDE SEQUENCE [LARGE SCALE GENOMIC DNA]</scope>
</reference>
<dbReference type="InterPro" id="IPR050525">
    <property type="entry name" value="ECM_Assembly_Org"/>
</dbReference>
<dbReference type="CDD" id="cd23539">
    <property type="entry name" value="TFP_LU_ECD_CinHb4_like"/>
    <property type="match status" value="1"/>
</dbReference>
<organism evidence="4 5">
    <name type="scientific">Ciona intestinalis</name>
    <name type="common">Transparent sea squirt</name>
    <name type="synonym">Ascidia intestinalis</name>
    <dbReference type="NCBI Taxonomy" id="7719"/>
    <lineage>
        <taxon>Eukaryota</taxon>
        <taxon>Metazoa</taxon>
        <taxon>Chordata</taxon>
        <taxon>Tunicata</taxon>
        <taxon>Ascidiacea</taxon>
        <taxon>Phlebobranchia</taxon>
        <taxon>Cionidae</taxon>
        <taxon>Ciona</taxon>
    </lineage>
</organism>
<dbReference type="SMART" id="SM00327">
    <property type="entry name" value="VWA"/>
    <property type="match status" value="1"/>
</dbReference>
<dbReference type="SMART" id="SM00032">
    <property type="entry name" value="CCP"/>
    <property type="match status" value="1"/>
</dbReference>
<dbReference type="OrthoDB" id="6132182at2759"/>
<evidence type="ECO:0000256" key="2">
    <source>
        <dbReference type="SAM" id="SignalP"/>
    </source>
</evidence>
<proteinExistence type="predicted"/>
<dbReference type="AlphaFoldDB" id="F6W197"/>
<dbReference type="Gene3D" id="3.40.50.410">
    <property type="entry name" value="von Willebrand factor, type A domain"/>
    <property type="match status" value="1"/>
</dbReference>
<dbReference type="Ensembl" id="ENSCINT00000006798.3">
    <property type="protein sequence ID" value="ENSCINP00000006798.3"/>
    <property type="gene ID" value="ENSCING00000003310.3"/>
</dbReference>
<dbReference type="SUPFAM" id="SSF53300">
    <property type="entry name" value="vWA-like"/>
    <property type="match status" value="1"/>
</dbReference>
<dbReference type="InterPro" id="IPR000436">
    <property type="entry name" value="Sushi_SCR_CCP_dom"/>
</dbReference>
<reference evidence="4" key="4">
    <citation type="submission" date="2025-09" db="UniProtKB">
        <authorList>
            <consortium name="Ensembl"/>
        </authorList>
    </citation>
    <scope>IDENTIFICATION</scope>
</reference>
<dbReference type="Pfam" id="PF00092">
    <property type="entry name" value="VWA"/>
    <property type="match status" value="1"/>
</dbReference>
<dbReference type="InParanoid" id="F6W197"/>
<dbReference type="InterPro" id="IPR002035">
    <property type="entry name" value="VWF_A"/>
</dbReference>
<sequence>MSNKMIALILLLDLIQSPVLGLKCWTCENEPNMEACDKNAVLKTCRFNEQSCQTVARRIGTPDNMFTVSRHCKQKLACFNDQAQNGFPMPGFKMPRHPQCNGDQHSAVCRCCCTSDGCNRGPLSCIPEPRCPVLKKPEYGDLVCTNENKVGSVCRTVCGLDYYVSPNEADVRTCTESGTWEGIKSCCARPCPPNGNIDVVFVLHASDPGNWKTGLDVIATIQSLFKMGKDFARVGFVGDIGHPFESTAMHLNDFSERASLSLAIRSQAFNNTANGASSIAEVLRYVKRSMFSTRNGNRKNAENIIVLVTDQNNSAGGMTSAAYELRRSGIKTFVVNFGETESNKDLRNLLPLTRYMNRIFSWKPGMSNRTFAFRVGVALCGNPC</sequence>
<keyword evidence="5" id="KW-1185">Reference proteome</keyword>
<keyword evidence="1" id="KW-1015">Disulfide bond</keyword>